<evidence type="ECO:0000313" key="3">
    <source>
        <dbReference type="EMBL" id="KAK7684221.1"/>
    </source>
</evidence>
<keyword evidence="1" id="KW-0812">Transmembrane</keyword>
<keyword evidence="4" id="KW-1185">Reference proteome</keyword>
<evidence type="ECO:0000313" key="4">
    <source>
        <dbReference type="Proteomes" id="UP001385951"/>
    </source>
</evidence>
<evidence type="ECO:0000256" key="1">
    <source>
        <dbReference type="SAM" id="Phobius"/>
    </source>
</evidence>
<evidence type="ECO:0000259" key="2">
    <source>
        <dbReference type="Pfam" id="PF20231"/>
    </source>
</evidence>
<sequence>MSPTNAADAESDTPPSQHWVIAWHFCNTLVDCIPEFAHFWQLLGKPRNGYADPNKEDNTIYHVEPWISTHPLMMVRPKSIIIENVFSQACIGDPTDSPGVEDIRKHVVLVHGDLGTGEHILVVKDSCVIESKPCHRFQMVVFVLGLFHLLMACADAIWKMYIEPQELHDR</sequence>
<accession>A0AAW0FTR1</accession>
<gene>
    <name evidence="3" type="ORF">QCA50_012545</name>
</gene>
<dbReference type="AlphaFoldDB" id="A0AAW0FTR1"/>
<dbReference type="EMBL" id="JASBNA010000026">
    <property type="protein sequence ID" value="KAK7684221.1"/>
    <property type="molecule type" value="Genomic_DNA"/>
</dbReference>
<reference evidence="3 4" key="1">
    <citation type="submission" date="2022-09" db="EMBL/GenBank/DDBJ databases">
        <authorList>
            <person name="Palmer J.M."/>
        </authorList>
    </citation>
    <scope>NUCLEOTIDE SEQUENCE [LARGE SCALE GENOMIC DNA]</scope>
    <source>
        <strain evidence="3 4">DSM 7382</strain>
    </source>
</reference>
<dbReference type="Pfam" id="PF20231">
    <property type="entry name" value="DUF6589"/>
    <property type="match status" value="1"/>
</dbReference>
<dbReference type="Proteomes" id="UP001385951">
    <property type="component" value="Unassembled WGS sequence"/>
</dbReference>
<comment type="caution">
    <text evidence="3">The sequence shown here is derived from an EMBL/GenBank/DDBJ whole genome shotgun (WGS) entry which is preliminary data.</text>
</comment>
<protein>
    <recommendedName>
        <fullName evidence="2">DUF6589 domain-containing protein</fullName>
    </recommendedName>
</protein>
<keyword evidence="1" id="KW-0472">Membrane</keyword>
<keyword evidence="1" id="KW-1133">Transmembrane helix</keyword>
<feature type="domain" description="DUF6589" evidence="2">
    <location>
        <begin position="14"/>
        <end position="165"/>
    </location>
</feature>
<dbReference type="InterPro" id="IPR046496">
    <property type="entry name" value="DUF6589"/>
</dbReference>
<organism evidence="3 4">
    <name type="scientific">Cerrena zonata</name>
    <dbReference type="NCBI Taxonomy" id="2478898"/>
    <lineage>
        <taxon>Eukaryota</taxon>
        <taxon>Fungi</taxon>
        <taxon>Dikarya</taxon>
        <taxon>Basidiomycota</taxon>
        <taxon>Agaricomycotina</taxon>
        <taxon>Agaricomycetes</taxon>
        <taxon>Polyporales</taxon>
        <taxon>Cerrenaceae</taxon>
        <taxon>Cerrena</taxon>
    </lineage>
</organism>
<name>A0AAW0FTR1_9APHY</name>
<proteinExistence type="predicted"/>
<feature type="transmembrane region" description="Helical" evidence="1">
    <location>
        <begin position="137"/>
        <end position="158"/>
    </location>
</feature>